<protein>
    <recommendedName>
        <fullName evidence="4">Ig-like domain-containing protein</fullName>
    </recommendedName>
</protein>
<evidence type="ECO:0000313" key="3">
    <source>
        <dbReference type="Proteomes" id="UP000076552"/>
    </source>
</evidence>
<dbReference type="AlphaFoldDB" id="A0A166RY23"/>
<dbReference type="Proteomes" id="UP000076552">
    <property type="component" value="Unassembled WGS sequence"/>
</dbReference>
<keyword evidence="1" id="KW-0732">Signal</keyword>
<evidence type="ECO:0008006" key="4">
    <source>
        <dbReference type="Google" id="ProtNLM"/>
    </source>
</evidence>
<gene>
    <name evidence="2" type="ORF">CT0861_06931</name>
</gene>
<evidence type="ECO:0000256" key="1">
    <source>
        <dbReference type="SAM" id="SignalP"/>
    </source>
</evidence>
<comment type="caution">
    <text evidence="2">The sequence shown here is derived from an EMBL/GenBank/DDBJ whole genome shotgun (WGS) entry which is preliminary data.</text>
</comment>
<reference evidence="2 3" key="1">
    <citation type="submission" date="2015-06" db="EMBL/GenBank/DDBJ databases">
        <title>Survival trade-offs in plant roots during colonization by closely related pathogenic and mutualistic fungi.</title>
        <authorList>
            <person name="Hacquard S."/>
            <person name="Kracher B."/>
            <person name="Hiruma K."/>
            <person name="Weinman A."/>
            <person name="Muench P."/>
            <person name="Garrido Oter R."/>
            <person name="Ver Loren van Themaat E."/>
            <person name="Dallerey J.-F."/>
            <person name="Damm U."/>
            <person name="Henrissat B."/>
            <person name="Lespinet O."/>
            <person name="Thon M."/>
            <person name="Kemen E."/>
            <person name="McHardy A.C."/>
            <person name="Schulze-Lefert P."/>
            <person name="O'Connell R.J."/>
        </authorList>
    </citation>
    <scope>NUCLEOTIDE SEQUENCE [LARGE SCALE GENOMIC DNA]</scope>
    <source>
        <strain evidence="2 3">0861</strain>
    </source>
</reference>
<accession>A0A166RY23</accession>
<name>A0A166RY23_9PEZI</name>
<organism evidence="2 3">
    <name type="scientific">Colletotrichum tofieldiae</name>
    <dbReference type="NCBI Taxonomy" id="708197"/>
    <lineage>
        <taxon>Eukaryota</taxon>
        <taxon>Fungi</taxon>
        <taxon>Dikarya</taxon>
        <taxon>Ascomycota</taxon>
        <taxon>Pezizomycotina</taxon>
        <taxon>Sordariomycetes</taxon>
        <taxon>Hypocreomycetidae</taxon>
        <taxon>Glomerellales</taxon>
        <taxon>Glomerellaceae</taxon>
        <taxon>Colletotrichum</taxon>
        <taxon>Colletotrichum spaethianum species complex</taxon>
    </lineage>
</organism>
<feature type="signal peptide" evidence="1">
    <location>
        <begin position="1"/>
        <end position="22"/>
    </location>
</feature>
<keyword evidence="3" id="KW-1185">Reference proteome</keyword>
<dbReference type="EMBL" id="LFIV01000099">
    <property type="protein sequence ID" value="KZL69933.1"/>
    <property type="molecule type" value="Genomic_DNA"/>
</dbReference>
<evidence type="ECO:0000313" key="2">
    <source>
        <dbReference type="EMBL" id="KZL69933.1"/>
    </source>
</evidence>
<proteinExistence type="predicted"/>
<feature type="chain" id="PRO_5007879269" description="Ig-like domain-containing protein" evidence="1">
    <location>
        <begin position="23"/>
        <end position="502"/>
    </location>
</feature>
<sequence length="502" mass="53116">MFSAKSFCAALGVTISLTGVQAQVADYPFDINGAFEGASASTTEFNSGGIIKCNGHSITVPKNLQVTYPAAFIGFKDFIAGSAGYTGYNCEVTGNVVNGVAIAAQVSIAQALLNGASGYVESVNFDGRLKLKNGPTIRINDPRGIYSVGYKSQPYFTADDANPSIISFSGFPIKAPDPLVMAPIVANDFVEYSSIQADGEIIVYNLVVSNAQITTTRAPTYIRMEDANIGVWTADTVNQEVAQTRFVGYTSDSSSNVNPIKIYAIEYDPCTGEGVDREIAGVAVPGTEARNKFEYRIKATQNDQYAREYRIVAGTGTVTTKNGIVAGQYIMPVSEWIRPEDINPGRAPTPHDFRSYSFLTKGLGRDSDNQLWGPLNPFPQTGATLYDNSKCAPATGTGTGTGTGSGTVTTPVAARYKDAVTMPTFNWVSSQSGTLTVACQSNSTDDTAVAMKISYANKDGITTNLTMTSGGKGLWNFQSGKVKQPTAGSVICKSGLGGSVSR</sequence>